<dbReference type="InterPro" id="IPR011701">
    <property type="entry name" value="MFS"/>
</dbReference>
<dbReference type="SUPFAM" id="SSF103473">
    <property type="entry name" value="MFS general substrate transporter"/>
    <property type="match status" value="1"/>
</dbReference>
<feature type="region of interest" description="Disordered" evidence="5">
    <location>
        <begin position="1"/>
        <end position="52"/>
    </location>
</feature>
<evidence type="ECO:0000259" key="7">
    <source>
        <dbReference type="PROSITE" id="PS50850"/>
    </source>
</evidence>
<dbReference type="Proteomes" id="UP000184330">
    <property type="component" value="Unassembled WGS sequence"/>
</dbReference>
<evidence type="ECO:0000256" key="5">
    <source>
        <dbReference type="SAM" id="MobiDB-lite"/>
    </source>
</evidence>
<sequence length="517" mass="57764">MSMAGESKNREYRVEDYGDERKDKSFSSRDPEKYEDGNGSESSEDLKLDNNGLPLVPQPSRFKDDPLNWPSWLKWAVLIQVGFMAFLGPYNSALINPSLVLLSDAIDVSSKTAAYTTTTAIIIGGVSPFIWTPLTNYYGRRPITLLAIILTILGGVGSGASSSFNELIGTRAMCGFGFGGMMSVGTACVNDMFFLHERGEKTGVYSIFVTNGAHVAALIGGFLGQAAGWQWDYYLGALSTSLSFIIALFLLPETLFSRNPIFLANRTHERSYFEMLFNFRGNMIPGRHLHAADFLQSFKMLQYPSVVLPFWYYTWAWTFINVMPAISLATIYTYFYHLKAGPIGACLGVSLIIGSVLGEFFAGRASDYVMLFFARRNGNIRKPEYRLYLCTLSAIFMPLGLIIFGATVGKYNQYVPLVGLGVGVFGLQICSTTLYAYISDCYKPQTPESGVLFNLSRGLSFVVGYFALPFADAVGYFWAWFTFAAVLFSFFLPIVALMRWGEKWRHQLGEPRFHRYL</sequence>
<feature type="transmembrane region" description="Helical" evidence="6">
    <location>
        <begin position="477"/>
        <end position="498"/>
    </location>
</feature>
<feature type="transmembrane region" description="Helical" evidence="6">
    <location>
        <begin position="385"/>
        <end position="408"/>
    </location>
</feature>
<feature type="transmembrane region" description="Helical" evidence="6">
    <location>
        <begin position="143"/>
        <end position="164"/>
    </location>
</feature>
<evidence type="ECO:0000313" key="9">
    <source>
        <dbReference type="Proteomes" id="UP000184330"/>
    </source>
</evidence>
<accession>A0A1L7WEX2</accession>
<dbReference type="PROSITE" id="PS50850">
    <property type="entry name" value="MFS"/>
    <property type="match status" value="1"/>
</dbReference>
<organism evidence="8 9">
    <name type="scientific">Phialocephala subalpina</name>
    <dbReference type="NCBI Taxonomy" id="576137"/>
    <lineage>
        <taxon>Eukaryota</taxon>
        <taxon>Fungi</taxon>
        <taxon>Dikarya</taxon>
        <taxon>Ascomycota</taxon>
        <taxon>Pezizomycotina</taxon>
        <taxon>Leotiomycetes</taxon>
        <taxon>Helotiales</taxon>
        <taxon>Mollisiaceae</taxon>
        <taxon>Phialocephala</taxon>
        <taxon>Phialocephala fortinii species complex</taxon>
    </lineage>
</organism>
<feature type="transmembrane region" description="Helical" evidence="6">
    <location>
        <begin position="207"/>
        <end position="227"/>
    </location>
</feature>
<feature type="transmembrane region" description="Helical" evidence="6">
    <location>
        <begin position="112"/>
        <end position="131"/>
    </location>
</feature>
<evidence type="ECO:0000313" key="8">
    <source>
        <dbReference type="EMBL" id="CZR51332.1"/>
    </source>
</evidence>
<keyword evidence="9" id="KW-1185">Reference proteome</keyword>
<dbReference type="PANTHER" id="PTHR23502:SF181">
    <property type="entry name" value="MAJOR FACILITATOR SUPERFAMILY (MFS) PROFILE DOMAIN-CONTAINING PROTEIN"/>
    <property type="match status" value="1"/>
</dbReference>
<evidence type="ECO:0000256" key="3">
    <source>
        <dbReference type="ARBA" id="ARBA00022989"/>
    </source>
</evidence>
<feature type="transmembrane region" description="Helical" evidence="6">
    <location>
        <begin position="450"/>
        <end position="471"/>
    </location>
</feature>
<feature type="transmembrane region" description="Helical" evidence="6">
    <location>
        <begin position="233"/>
        <end position="251"/>
    </location>
</feature>
<keyword evidence="4 6" id="KW-0472">Membrane</keyword>
<dbReference type="AlphaFoldDB" id="A0A1L7WEX2"/>
<dbReference type="EMBL" id="FJOG01000001">
    <property type="protein sequence ID" value="CZR51332.1"/>
    <property type="molecule type" value="Genomic_DNA"/>
</dbReference>
<dbReference type="Pfam" id="PF07690">
    <property type="entry name" value="MFS_1"/>
    <property type="match status" value="1"/>
</dbReference>
<evidence type="ECO:0000256" key="6">
    <source>
        <dbReference type="SAM" id="Phobius"/>
    </source>
</evidence>
<proteinExistence type="predicted"/>
<dbReference type="InterPro" id="IPR036259">
    <property type="entry name" value="MFS_trans_sf"/>
</dbReference>
<gene>
    <name evidence="8" type="ORF">PAC_01207</name>
</gene>
<protein>
    <submittedName>
        <fullName evidence="8">Related to HOL1 protein</fullName>
    </submittedName>
</protein>
<dbReference type="OrthoDB" id="2585655at2759"/>
<dbReference type="GO" id="GO:0005886">
    <property type="term" value="C:plasma membrane"/>
    <property type="evidence" value="ECO:0007669"/>
    <property type="project" value="TreeGrafter"/>
</dbReference>
<dbReference type="InterPro" id="IPR020846">
    <property type="entry name" value="MFS_dom"/>
</dbReference>
<feature type="transmembrane region" description="Helical" evidence="6">
    <location>
        <begin position="176"/>
        <end position="195"/>
    </location>
</feature>
<feature type="transmembrane region" description="Helical" evidence="6">
    <location>
        <begin position="310"/>
        <end position="335"/>
    </location>
</feature>
<comment type="subcellular location">
    <subcellularLocation>
        <location evidence="1">Membrane</location>
        <topology evidence="1">Multi-pass membrane protein</topology>
    </subcellularLocation>
</comment>
<evidence type="ECO:0000256" key="1">
    <source>
        <dbReference type="ARBA" id="ARBA00004141"/>
    </source>
</evidence>
<feature type="transmembrane region" description="Helical" evidence="6">
    <location>
        <begin position="72"/>
        <end position="92"/>
    </location>
</feature>
<dbReference type="Gene3D" id="1.20.1250.20">
    <property type="entry name" value="MFS general substrate transporter like domains"/>
    <property type="match status" value="1"/>
</dbReference>
<dbReference type="GO" id="GO:0022857">
    <property type="term" value="F:transmembrane transporter activity"/>
    <property type="evidence" value="ECO:0007669"/>
    <property type="project" value="InterPro"/>
</dbReference>
<dbReference type="STRING" id="576137.A0A1L7WEX2"/>
<name>A0A1L7WEX2_9HELO</name>
<feature type="transmembrane region" description="Helical" evidence="6">
    <location>
        <begin position="414"/>
        <end position="438"/>
    </location>
</feature>
<feature type="domain" description="Major facilitator superfamily (MFS) profile" evidence="7">
    <location>
        <begin position="77"/>
        <end position="497"/>
    </location>
</feature>
<evidence type="ECO:0000256" key="2">
    <source>
        <dbReference type="ARBA" id="ARBA00022692"/>
    </source>
</evidence>
<evidence type="ECO:0000256" key="4">
    <source>
        <dbReference type="ARBA" id="ARBA00023136"/>
    </source>
</evidence>
<feature type="compositionally biased region" description="Basic and acidic residues" evidence="5">
    <location>
        <begin position="7"/>
        <end position="36"/>
    </location>
</feature>
<keyword evidence="2 6" id="KW-0812">Transmembrane</keyword>
<dbReference type="PANTHER" id="PTHR23502">
    <property type="entry name" value="MAJOR FACILITATOR SUPERFAMILY"/>
    <property type="match status" value="1"/>
</dbReference>
<reference evidence="8 9" key="1">
    <citation type="submission" date="2016-03" db="EMBL/GenBank/DDBJ databases">
        <authorList>
            <person name="Ploux O."/>
        </authorList>
    </citation>
    <scope>NUCLEOTIDE SEQUENCE [LARGE SCALE GENOMIC DNA]</scope>
    <source>
        <strain evidence="8 9">UAMH 11012</strain>
    </source>
</reference>
<keyword evidence="3 6" id="KW-1133">Transmembrane helix</keyword>
<feature type="transmembrane region" description="Helical" evidence="6">
    <location>
        <begin position="341"/>
        <end position="364"/>
    </location>
</feature>